<accession>A0A0F9VX02</accession>
<comment type="caution">
    <text evidence="1">The sequence shown here is derived from an EMBL/GenBank/DDBJ whole genome shotgun (WGS) entry which is preliminary data.</text>
</comment>
<dbReference type="EMBL" id="LAZR01000407">
    <property type="protein sequence ID" value="KKN70258.1"/>
    <property type="molecule type" value="Genomic_DNA"/>
</dbReference>
<sequence>MSYTEIKFAQTSAGANSDGNVIREWSYKDTVTDVLATITASGFFNTKIKLLAVGDIMKLIGTDDEMTAKVTSVTTNVTVTEYVVAVVADGSITNAKVNATAGIVPSKFAVTSGNIIVGVGGAGVLLDAKTDGAVMVGNGVALVSTVMSGDATITESAVVSISPDVIINADIKSDAAIVLSKLALVEGSIMIGSAGGVGVALDAKTDTGIMIGNGTTATVAVMSGDATMANTGVVTLAVPKIRVAKLHTWAGGAATTDTVTLTGVAATDVILVTGNAIAGAASYCVTAVRSGADLVLVTMSAALANADILSVTAIQVV</sequence>
<proteinExistence type="predicted"/>
<organism evidence="1">
    <name type="scientific">marine sediment metagenome</name>
    <dbReference type="NCBI Taxonomy" id="412755"/>
    <lineage>
        <taxon>unclassified sequences</taxon>
        <taxon>metagenomes</taxon>
        <taxon>ecological metagenomes</taxon>
    </lineage>
</organism>
<dbReference type="AlphaFoldDB" id="A0A0F9VX02"/>
<name>A0A0F9VX02_9ZZZZ</name>
<evidence type="ECO:0000313" key="1">
    <source>
        <dbReference type="EMBL" id="KKN70258.1"/>
    </source>
</evidence>
<protein>
    <submittedName>
        <fullName evidence="1">Uncharacterized protein</fullName>
    </submittedName>
</protein>
<reference evidence="1" key="1">
    <citation type="journal article" date="2015" name="Nature">
        <title>Complex archaea that bridge the gap between prokaryotes and eukaryotes.</title>
        <authorList>
            <person name="Spang A."/>
            <person name="Saw J.H."/>
            <person name="Jorgensen S.L."/>
            <person name="Zaremba-Niedzwiedzka K."/>
            <person name="Martijn J."/>
            <person name="Lind A.E."/>
            <person name="van Eijk R."/>
            <person name="Schleper C."/>
            <person name="Guy L."/>
            <person name="Ettema T.J."/>
        </authorList>
    </citation>
    <scope>NUCLEOTIDE SEQUENCE</scope>
</reference>
<gene>
    <name evidence="1" type="ORF">LCGC14_0432830</name>
</gene>